<dbReference type="PANTHER" id="PTHR31996">
    <property type="entry name" value="COILED-COIL DOMAIN-CONTAINING PROTEIN 115"/>
    <property type="match status" value="1"/>
</dbReference>
<evidence type="ECO:0000256" key="1">
    <source>
        <dbReference type="ARBA" id="ARBA00093634"/>
    </source>
</evidence>
<gene>
    <name evidence="2" type="ORF">GEV33_011750</name>
</gene>
<dbReference type="Pfam" id="PF21730">
    <property type="entry name" value="Vma22_CCDC115"/>
    <property type="match status" value="1"/>
</dbReference>
<dbReference type="EMBL" id="JABDTM020027077">
    <property type="protein sequence ID" value="KAH0811041.1"/>
    <property type="molecule type" value="Genomic_DNA"/>
</dbReference>
<sequence length="246" mass="27999">MCGGETHLAKSRYILGQSSVSSLQLPTENSPDFEATTTVHSEEDEELFGAKLRHLEAEKKEEQTDPVRWFGYLVPQDLYHAQTMFRQALQWIIKCVNVQTRLVETCGKIGQLKELKNLLNCKLTSNDRRLYNELKIKDSSALCKNPNPFGGSVRLAICTNQIARIIEVLLFRRNHLSRSRDVTVRTIEAAGVLTVLPPVEELYTTEKKKYITGVLVAGQNKHISVVFTLHRKKQFIKKQTVFLAIC</sequence>
<reference evidence="2" key="1">
    <citation type="journal article" date="2020" name="J Insects Food Feed">
        <title>The yellow mealworm (Tenebrio molitor) genome: a resource for the emerging insects as food and feed industry.</title>
        <authorList>
            <person name="Eriksson T."/>
            <person name="Andere A."/>
            <person name="Kelstrup H."/>
            <person name="Emery V."/>
            <person name="Picard C."/>
        </authorList>
    </citation>
    <scope>NUCLEOTIDE SEQUENCE</scope>
    <source>
        <strain evidence="2">Stoneville</strain>
        <tissue evidence="2">Whole head</tissue>
    </source>
</reference>
<reference evidence="2" key="2">
    <citation type="submission" date="2021-08" db="EMBL/GenBank/DDBJ databases">
        <authorList>
            <person name="Eriksson T."/>
        </authorList>
    </citation>
    <scope>NUCLEOTIDE SEQUENCE</scope>
    <source>
        <strain evidence="2">Stoneville</strain>
        <tissue evidence="2">Whole head</tissue>
    </source>
</reference>
<dbReference type="AlphaFoldDB" id="A0A8J6LFN2"/>
<comment type="caution">
    <text evidence="2">The sequence shown here is derived from an EMBL/GenBank/DDBJ whole genome shotgun (WGS) entry which is preliminary data.</text>
</comment>
<name>A0A8J6LFN2_TENMO</name>
<protein>
    <recommendedName>
        <fullName evidence="1">Vacuolar ATPase assembly protein VMA22</fullName>
    </recommendedName>
</protein>
<dbReference type="GO" id="GO:0051082">
    <property type="term" value="F:unfolded protein binding"/>
    <property type="evidence" value="ECO:0007669"/>
    <property type="project" value="TreeGrafter"/>
</dbReference>
<organism evidence="2 3">
    <name type="scientific">Tenebrio molitor</name>
    <name type="common">Yellow mealworm beetle</name>
    <dbReference type="NCBI Taxonomy" id="7067"/>
    <lineage>
        <taxon>Eukaryota</taxon>
        <taxon>Metazoa</taxon>
        <taxon>Ecdysozoa</taxon>
        <taxon>Arthropoda</taxon>
        <taxon>Hexapoda</taxon>
        <taxon>Insecta</taxon>
        <taxon>Pterygota</taxon>
        <taxon>Neoptera</taxon>
        <taxon>Endopterygota</taxon>
        <taxon>Coleoptera</taxon>
        <taxon>Polyphaga</taxon>
        <taxon>Cucujiformia</taxon>
        <taxon>Tenebrionidae</taxon>
        <taxon>Tenebrio</taxon>
    </lineage>
</organism>
<evidence type="ECO:0000313" key="3">
    <source>
        <dbReference type="Proteomes" id="UP000719412"/>
    </source>
</evidence>
<accession>A0A8J6LFN2</accession>
<keyword evidence="3" id="KW-1185">Reference proteome</keyword>
<proteinExistence type="predicted"/>
<dbReference type="GO" id="GO:0070072">
    <property type="term" value="P:vacuolar proton-transporting V-type ATPase complex assembly"/>
    <property type="evidence" value="ECO:0007669"/>
    <property type="project" value="InterPro"/>
</dbReference>
<dbReference type="Proteomes" id="UP000719412">
    <property type="component" value="Unassembled WGS sequence"/>
</dbReference>
<dbReference type="PANTHER" id="PTHR31996:SF2">
    <property type="entry name" value="COILED-COIL DOMAIN-CONTAINING PROTEIN 115"/>
    <property type="match status" value="1"/>
</dbReference>
<dbReference type="InterPro" id="IPR040357">
    <property type="entry name" value="Vma22/CCDC115"/>
</dbReference>
<evidence type="ECO:0000313" key="2">
    <source>
        <dbReference type="EMBL" id="KAH0811041.1"/>
    </source>
</evidence>